<organism evidence="6 7">
    <name type="scientific">Candidatus Pseudomonas phytovorans</name>
    <dbReference type="NCBI Taxonomy" id="3121377"/>
    <lineage>
        <taxon>Bacteria</taxon>
        <taxon>Pseudomonadati</taxon>
        <taxon>Pseudomonadota</taxon>
        <taxon>Gammaproteobacteria</taxon>
        <taxon>Pseudomonadales</taxon>
        <taxon>Pseudomonadaceae</taxon>
        <taxon>Pseudomonas</taxon>
    </lineage>
</organism>
<evidence type="ECO:0000256" key="1">
    <source>
        <dbReference type="ARBA" id="ARBA00009437"/>
    </source>
</evidence>
<sequence>MSRLPLDTTQAPASLGALKISSRQITLLNALGEFGNLRRAAAAMHTTQPAASLLLQQLEERLGVRLFERLPRGMQATLYGEVMIRYAQNALHEFEHAQAQIAELARGALGLVRVGSVMGPVPGVLTKAVLAYKRDHPKVRISLEVGTSDTLLPALLRGDFDMVVGRLPDQSDSQDLNIELFEGGEQMRVIARAGHPLAAATGLQLADLVALTWILHPIGSPMRRRVESALQAGGMVQSLDIVETASILATTAMLEASEMIAVVPNDVAEHYARYGMVAVLPVELPLTMANLGVLTLRSRPNSVALDTLLRYLRAQQLSPV</sequence>
<dbReference type="Pfam" id="PF00126">
    <property type="entry name" value="HTH_1"/>
    <property type="match status" value="1"/>
</dbReference>
<dbReference type="InterPro" id="IPR036388">
    <property type="entry name" value="WH-like_DNA-bd_sf"/>
</dbReference>
<protein>
    <submittedName>
        <fullName evidence="6">LysR family transcriptional regulator</fullName>
    </submittedName>
</protein>
<dbReference type="PROSITE" id="PS50931">
    <property type="entry name" value="HTH_LYSR"/>
    <property type="match status" value="1"/>
</dbReference>
<dbReference type="Gene3D" id="3.40.190.10">
    <property type="entry name" value="Periplasmic binding protein-like II"/>
    <property type="match status" value="2"/>
</dbReference>
<name>A0AAJ5WHF6_9PSED</name>
<evidence type="ECO:0000313" key="7">
    <source>
        <dbReference type="Proteomes" id="UP001216329"/>
    </source>
</evidence>
<dbReference type="Pfam" id="PF03466">
    <property type="entry name" value="LysR_substrate"/>
    <property type="match status" value="1"/>
</dbReference>
<dbReference type="GO" id="GO:0003700">
    <property type="term" value="F:DNA-binding transcription factor activity"/>
    <property type="evidence" value="ECO:0007669"/>
    <property type="project" value="InterPro"/>
</dbReference>
<dbReference type="InterPro" id="IPR005119">
    <property type="entry name" value="LysR_subst-bd"/>
</dbReference>
<reference evidence="6" key="1">
    <citation type="submission" date="2023-03" db="EMBL/GenBank/DDBJ databases">
        <title>Andean soil-derived lignocellulolytic bacterial consortium as a source of novel taxa and putative plastic-active enzymes.</title>
        <authorList>
            <person name="Diaz-Garcia L."/>
            <person name="Chuvochina M."/>
            <person name="Feuerriegel G."/>
            <person name="Bunk B."/>
            <person name="Sproer C."/>
            <person name="Streit W.R."/>
            <person name="Rodriguez L.M."/>
            <person name="Overmann J."/>
            <person name="Jimenez D.J."/>
        </authorList>
    </citation>
    <scope>NUCLEOTIDE SEQUENCE</scope>
    <source>
        <strain evidence="6">MAG 876</strain>
    </source>
</reference>
<gene>
    <name evidence="6" type="ORF">P0Y58_18085</name>
</gene>
<keyword evidence="2" id="KW-0805">Transcription regulation</keyword>
<dbReference type="PRINTS" id="PR00039">
    <property type="entry name" value="HTHLYSR"/>
</dbReference>
<keyword evidence="3" id="KW-0238">DNA-binding</keyword>
<dbReference type="GO" id="GO:0003677">
    <property type="term" value="F:DNA binding"/>
    <property type="evidence" value="ECO:0007669"/>
    <property type="project" value="UniProtKB-KW"/>
</dbReference>
<dbReference type="Proteomes" id="UP001216329">
    <property type="component" value="Chromosome"/>
</dbReference>
<evidence type="ECO:0000313" key="6">
    <source>
        <dbReference type="EMBL" id="WEK28815.1"/>
    </source>
</evidence>
<dbReference type="InterPro" id="IPR050950">
    <property type="entry name" value="HTH-type_LysR_regulators"/>
</dbReference>
<proteinExistence type="inferred from homology"/>
<dbReference type="SUPFAM" id="SSF46785">
    <property type="entry name" value="Winged helix' DNA-binding domain"/>
    <property type="match status" value="1"/>
</dbReference>
<evidence type="ECO:0000259" key="5">
    <source>
        <dbReference type="PROSITE" id="PS50931"/>
    </source>
</evidence>
<accession>A0AAJ5WHF6</accession>
<dbReference type="InterPro" id="IPR000847">
    <property type="entry name" value="LysR_HTH_N"/>
</dbReference>
<feature type="domain" description="HTH lysR-type" evidence="5">
    <location>
        <begin position="20"/>
        <end position="77"/>
    </location>
</feature>
<evidence type="ECO:0000256" key="3">
    <source>
        <dbReference type="ARBA" id="ARBA00023125"/>
    </source>
</evidence>
<dbReference type="PANTHER" id="PTHR30419:SF8">
    <property type="entry name" value="NITROGEN ASSIMILATION TRANSCRIPTIONAL ACTIVATOR-RELATED"/>
    <property type="match status" value="1"/>
</dbReference>
<dbReference type="SUPFAM" id="SSF53850">
    <property type="entry name" value="Periplasmic binding protein-like II"/>
    <property type="match status" value="1"/>
</dbReference>
<dbReference type="EMBL" id="CP119325">
    <property type="protein sequence ID" value="WEK28815.1"/>
    <property type="molecule type" value="Genomic_DNA"/>
</dbReference>
<dbReference type="GO" id="GO:0005829">
    <property type="term" value="C:cytosol"/>
    <property type="evidence" value="ECO:0007669"/>
    <property type="project" value="TreeGrafter"/>
</dbReference>
<dbReference type="AlphaFoldDB" id="A0AAJ5WHF6"/>
<comment type="similarity">
    <text evidence="1">Belongs to the LysR transcriptional regulatory family.</text>
</comment>
<dbReference type="Gene3D" id="1.10.10.10">
    <property type="entry name" value="Winged helix-like DNA-binding domain superfamily/Winged helix DNA-binding domain"/>
    <property type="match status" value="1"/>
</dbReference>
<dbReference type="PANTHER" id="PTHR30419">
    <property type="entry name" value="HTH-TYPE TRANSCRIPTIONAL REGULATOR YBHD"/>
    <property type="match status" value="1"/>
</dbReference>
<evidence type="ECO:0000256" key="2">
    <source>
        <dbReference type="ARBA" id="ARBA00023015"/>
    </source>
</evidence>
<evidence type="ECO:0000256" key="4">
    <source>
        <dbReference type="ARBA" id="ARBA00023163"/>
    </source>
</evidence>
<keyword evidence="4" id="KW-0804">Transcription</keyword>
<dbReference type="InterPro" id="IPR036390">
    <property type="entry name" value="WH_DNA-bd_sf"/>
</dbReference>